<sequence length="110" mass="12113">MFAVIEIGGHQYRVKAGDRIQVEKLDLPPGASLEIDRVLMVGEGEGVQIGRPVVPQARVRATVLGHVKGEKIIVFKYRPGAKRYRRKQGHRQTYTLLQIDAVEAGVPASA</sequence>
<evidence type="ECO:0000256" key="2">
    <source>
        <dbReference type="ARBA" id="ARBA00022980"/>
    </source>
</evidence>
<organism evidence="6 7">
    <name type="scientific">Thermoflexus hugenholtzii JAD2</name>
    <dbReference type="NCBI Taxonomy" id="877466"/>
    <lineage>
        <taxon>Bacteria</taxon>
        <taxon>Bacillati</taxon>
        <taxon>Chloroflexota</taxon>
        <taxon>Thermoflexia</taxon>
        <taxon>Thermoflexales</taxon>
        <taxon>Thermoflexaceae</taxon>
        <taxon>Thermoflexus</taxon>
    </lineage>
</organism>
<proteinExistence type="inferred from homology"/>
<evidence type="ECO:0000256" key="4">
    <source>
        <dbReference type="HAMAP-Rule" id="MF_01363"/>
    </source>
</evidence>
<dbReference type="Pfam" id="PF00829">
    <property type="entry name" value="Ribosomal_L21p"/>
    <property type="match status" value="1"/>
</dbReference>
<comment type="similarity">
    <text evidence="1 4 5">Belongs to the bacterial ribosomal protein bL21 family.</text>
</comment>
<keyword evidence="2 4" id="KW-0689">Ribosomal protein</keyword>
<reference evidence="7" key="1">
    <citation type="submission" date="2017-06" db="EMBL/GenBank/DDBJ databases">
        <authorList>
            <person name="Varghese N."/>
            <person name="Submissions S."/>
        </authorList>
    </citation>
    <scope>NUCLEOTIDE SEQUENCE [LARGE SCALE GENOMIC DNA]</scope>
    <source>
        <strain evidence="7">JAD2</strain>
    </source>
</reference>
<dbReference type="GO" id="GO:0019843">
    <property type="term" value="F:rRNA binding"/>
    <property type="evidence" value="ECO:0007669"/>
    <property type="project" value="UniProtKB-UniRule"/>
</dbReference>
<dbReference type="InterPro" id="IPR036164">
    <property type="entry name" value="bL21-like_sf"/>
</dbReference>
<dbReference type="InterPro" id="IPR028909">
    <property type="entry name" value="bL21-like"/>
</dbReference>
<gene>
    <name evidence="4" type="primary">rplU</name>
    <name evidence="6" type="ORF">SAMN02746019_00029950</name>
</gene>
<keyword evidence="4 5" id="KW-0694">RNA-binding</keyword>
<keyword evidence="3 4" id="KW-0687">Ribonucleoprotein</keyword>
<dbReference type="SUPFAM" id="SSF141091">
    <property type="entry name" value="L21p-like"/>
    <property type="match status" value="1"/>
</dbReference>
<evidence type="ECO:0000256" key="3">
    <source>
        <dbReference type="ARBA" id="ARBA00023274"/>
    </source>
</evidence>
<dbReference type="GO" id="GO:1990904">
    <property type="term" value="C:ribonucleoprotein complex"/>
    <property type="evidence" value="ECO:0007669"/>
    <property type="project" value="UniProtKB-KW"/>
</dbReference>
<dbReference type="GO" id="GO:0006412">
    <property type="term" value="P:translation"/>
    <property type="evidence" value="ECO:0007669"/>
    <property type="project" value="UniProtKB-UniRule"/>
</dbReference>
<comment type="subunit">
    <text evidence="4">Part of the 50S ribosomal subunit. Contacts protein L20.</text>
</comment>
<dbReference type="RefSeq" id="WP_088569849.1">
    <property type="nucleotide sequence ID" value="NZ_FYEK01000002.1"/>
</dbReference>
<evidence type="ECO:0000256" key="5">
    <source>
        <dbReference type="RuleBase" id="RU000562"/>
    </source>
</evidence>
<comment type="function">
    <text evidence="4 5">This protein binds to 23S rRNA in the presence of protein L20.</text>
</comment>
<evidence type="ECO:0000256" key="1">
    <source>
        <dbReference type="ARBA" id="ARBA00008563"/>
    </source>
</evidence>
<dbReference type="EMBL" id="FYEK01000002">
    <property type="protein sequence ID" value="SNB49681.1"/>
    <property type="molecule type" value="Genomic_DNA"/>
</dbReference>
<dbReference type="AlphaFoldDB" id="A0A212PRY5"/>
<dbReference type="Proteomes" id="UP000197025">
    <property type="component" value="Unassembled WGS sequence"/>
</dbReference>
<dbReference type="GO" id="GO:0003735">
    <property type="term" value="F:structural constituent of ribosome"/>
    <property type="evidence" value="ECO:0007669"/>
    <property type="project" value="InterPro"/>
</dbReference>
<dbReference type="GO" id="GO:0005840">
    <property type="term" value="C:ribosome"/>
    <property type="evidence" value="ECO:0007669"/>
    <property type="project" value="UniProtKB-KW"/>
</dbReference>
<accession>A0A212PRY5</accession>
<protein>
    <recommendedName>
        <fullName evidence="4">Large ribosomal subunit protein bL21</fullName>
    </recommendedName>
</protein>
<dbReference type="HAMAP" id="MF_01363">
    <property type="entry name" value="Ribosomal_bL21"/>
    <property type="match status" value="1"/>
</dbReference>
<dbReference type="InterPro" id="IPR001787">
    <property type="entry name" value="Ribosomal_bL21"/>
</dbReference>
<evidence type="ECO:0000313" key="7">
    <source>
        <dbReference type="Proteomes" id="UP000197025"/>
    </source>
</evidence>
<dbReference type="InParanoid" id="A0A212PRY5"/>
<name>A0A212PRY5_9CHLR</name>
<evidence type="ECO:0000313" key="6">
    <source>
        <dbReference type="EMBL" id="SNB49681.1"/>
    </source>
</evidence>
<dbReference type="FunCoup" id="A0A212PRY5">
    <property type="interactions" value="339"/>
</dbReference>
<dbReference type="PANTHER" id="PTHR21349">
    <property type="entry name" value="50S RIBOSOMAL PROTEIN L21"/>
    <property type="match status" value="1"/>
</dbReference>
<keyword evidence="4 5" id="KW-0699">rRNA-binding</keyword>
<dbReference type="GO" id="GO:0005737">
    <property type="term" value="C:cytoplasm"/>
    <property type="evidence" value="ECO:0007669"/>
    <property type="project" value="UniProtKB-ARBA"/>
</dbReference>
<dbReference type="NCBIfam" id="TIGR00061">
    <property type="entry name" value="L21"/>
    <property type="match status" value="1"/>
</dbReference>
<dbReference type="OrthoDB" id="9813334at2"/>
<keyword evidence="7" id="KW-1185">Reference proteome</keyword>
<dbReference type="PANTHER" id="PTHR21349:SF0">
    <property type="entry name" value="LARGE RIBOSOMAL SUBUNIT PROTEIN BL21M"/>
    <property type="match status" value="1"/>
</dbReference>